<dbReference type="KEGG" id="hsk:H4317_00480"/>
<evidence type="ECO:0000259" key="2">
    <source>
        <dbReference type="Pfam" id="PF07484"/>
    </source>
</evidence>
<feature type="compositionally biased region" description="Low complexity" evidence="1">
    <location>
        <begin position="158"/>
        <end position="169"/>
    </location>
</feature>
<evidence type="ECO:0000256" key="1">
    <source>
        <dbReference type="SAM" id="MobiDB-lite"/>
    </source>
</evidence>
<dbReference type="Pfam" id="PF07484">
    <property type="entry name" value="Collar"/>
    <property type="match status" value="1"/>
</dbReference>
<evidence type="ECO:0000313" key="4">
    <source>
        <dbReference type="Proteomes" id="UP000515489"/>
    </source>
</evidence>
<feature type="domain" description="Phage tail collar" evidence="2">
    <location>
        <begin position="62"/>
        <end position="118"/>
    </location>
</feature>
<dbReference type="InterPro" id="IPR037053">
    <property type="entry name" value="Phage_tail_collar_dom_sf"/>
</dbReference>
<proteinExistence type="predicted"/>
<feature type="region of interest" description="Disordered" evidence="1">
    <location>
        <begin position="154"/>
        <end position="180"/>
    </location>
</feature>
<dbReference type="RefSeq" id="WP_185888252.1">
    <property type="nucleotide sequence ID" value="NZ_CP060202.1"/>
</dbReference>
<dbReference type="InterPro" id="IPR011083">
    <property type="entry name" value="Phage_tail_collar_dom"/>
</dbReference>
<evidence type="ECO:0000313" key="3">
    <source>
        <dbReference type="EMBL" id="QNH62339.1"/>
    </source>
</evidence>
<sequence>MRLIATPAGIVPASSIPAQVEPERRGWLKRLGALIGGSLLAGTAAAGTRSTASVQGADPFIGEIIIFAGNFPPRGYAFCDGQILSIAQNTALFSLLGTTYGGNGQTTFALPDLRGRFPMHAGFSAGPGLTQRNLGEAAGAEAVTLLATQMPAHNHPLTTTTAPGTSASPDGTLLANDGRGGTQYAAGTANAALAPQSVGIAGGNQPHNNMPPYLAINFCIALEGIFPSRN</sequence>
<protein>
    <submittedName>
        <fullName evidence="3">Phage tail protein</fullName>
    </submittedName>
</protein>
<reference evidence="3 4" key="1">
    <citation type="submission" date="2020-08" db="EMBL/GenBank/DDBJ databases">
        <title>Hymenobacter sp. S2-20-2 genome sequencing.</title>
        <authorList>
            <person name="Jin L."/>
        </authorList>
    </citation>
    <scope>NUCLEOTIDE SEQUENCE [LARGE SCALE GENOMIC DNA]</scope>
    <source>
        <strain evidence="3 4">S2-20-2</strain>
    </source>
</reference>
<dbReference type="SUPFAM" id="SSF88874">
    <property type="entry name" value="Receptor-binding domain of short tail fibre protein gp12"/>
    <property type="match status" value="1"/>
</dbReference>
<gene>
    <name evidence="3" type="ORF">H4317_00480</name>
</gene>
<dbReference type="Proteomes" id="UP000515489">
    <property type="component" value="Chromosome"/>
</dbReference>
<dbReference type="EMBL" id="CP060202">
    <property type="protein sequence ID" value="QNH62339.1"/>
    <property type="molecule type" value="Genomic_DNA"/>
</dbReference>
<organism evidence="3 4">
    <name type="scientific">Hymenobacter sediminicola</name>
    <dbReference type="NCBI Taxonomy" id="2761579"/>
    <lineage>
        <taxon>Bacteria</taxon>
        <taxon>Pseudomonadati</taxon>
        <taxon>Bacteroidota</taxon>
        <taxon>Cytophagia</taxon>
        <taxon>Cytophagales</taxon>
        <taxon>Hymenobacteraceae</taxon>
        <taxon>Hymenobacter</taxon>
    </lineage>
</organism>
<dbReference type="Gene3D" id="3.90.1340.10">
    <property type="entry name" value="Phage tail collar domain"/>
    <property type="match status" value="1"/>
</dbReference>
<keyword evidence="4" id="KW-1185">Reference proteome</keyword>
<accession>A0A7G7W7J6</accession>
<name>A0A7G7W7J6_9BACT</name>
<dbReference type="AlphaFoldDB" id="A0A7G7W7J6"/>